<gene>
    <name evidence="3" type="ORF">TorRG33x02_093800</name>
</gene>
<name>A0A2P5FAQ9_TREOI</name>
<dbReference type="InParanoid" id="A0A2P5FAQ9"/>
<sequence length="190" mass="21856">MEDLRQTALAYYMAANEDIRHVVEEIFVEMDPNNHRQVKFKEFSAYMETIGCENMSSEEFYEELKHGGNDELEFDDIITLLYIIYSQRPFCGGKCKKFVKGMYFTCVKCFDDFDHNEGALATPTFSVCSRCFLARDFEHRHGEFLDPIVLLNLKRMEALRNRQMEVEAARSSSATSANGTMKSSTSAKVS</sequence>
<feature type="compositionally biased region" description="Polar residues" evidence="1">
    <location>
        <begin position="170"/>
        <end position="190"/>
    </location>
</feature>
<keyword evidence="4" id="KW-1185">Reference proteome</keyword>
<feature type="domain" description="EF-hand" evidence="2">
    <location>
        <begin position="18"/>
        <end position="53"/>
    </location>
</feature>
<dbReference type="InterPro" id="IPR002048">
    <property type="entry name" value="EF_hand_dom"/>
</dbReference>
<dbReference type="Gene3D" id="1.10.238.10">
    <property type="entry name" value="EF-hand"/>
    <property type="match status" value="1"/>
</dbReference>
<dbReference type="AlphaFoldDB" id="A0A2P5FAQ9"/>
<evidence type="ECO:0000313" key="4">
    <source>
        <dbReference type="Proteomes" id="UP000237000"/>
    </source>
</evidence>
<dbReference type="EMBL" id="JXTC01000048">
    <property type="protein sequence ID" value="PON94867.1"/>
    <property type="molecule type" value="Genomic_DNA"/>
</dbReference>
<dbReference type="OrthoDB" id="8785703at2759"/>
<organism evidence="3 4">
    <name type="scientific">Trema orientale</name>
    <name type="common">Charcoal tree</name>
    <name type="synonym">Celtis orientalis</name>
    <dbReference type="NCBI Taxonomy" id="63057"/>
    <lineage>
        <taxon>Eukaryota</taxon>
        <taxon>Viridiplantae</taxon>
        <taxon>Streptophyta</taxon>
        <taxon>Embryophyta</taxon>
        <taxon>Tracheophyta</taxon>
        <taxon>Spermatophyta</taxon>
        <taxon>Magnoliopsida</taxon>
        <taxon>eudicotyledons</taxon>
        <taxon>Gunneridae</taxon>
        <taxon>Pentapetalae</taxon>
        <taxon>rosids</taxon>
        <taxon>fabids</taxon>
        <taxon>Rosales</taxon>
        <taxon>Cannabaceae</taxon>
        <taxon>Trema</taxon>
    </lineage>
</organism>
<accession>A0A2P5FAQ9</accession>
<dbReference type="PROSITE" id="PS50222">
    <property type="entry name" value="EF_HAND_2"/>
    <property type="match status" value="1"/>
</dbReference>
<evidence type="ECO:0000259" key="2">
    <source>
        <dbReference type="PROSITE" id="PS50222"/>
    </source>
</evidence>
<dbReference type="SUPFAM" id="SSF47473">
    <property type="entry name" value="EF-hand"/>
    <property type="match status" value="1"/>
</dbReference>
<protein>
    <submittedName>
        <fullName evidence="3">Parvalbumin</fullName>
    </submittedName>
</protein>
<evidence type="ECO:0000313" key="3">
    <source>
        <dbReference type="EMBL" id="PON94867.1"/>
    </source>
</evidence>
<proteinExistence type="predicted"/>
<feature type="region of interest" description="Disordered" evidence="1">
    <location>
        <begin position="167"/>
        <end position="190"/>
    </location>
</feature>
<reference evidence="4" key="1">
    <citation type="submission" date="2016-06" db="EMBL/GenBank/DDBJ databases">
        <title>Parallel loss of symbiosis genes in relatives of nitrogen-fixing non-legume Parasponia.</title>
        <authorList>
            <person name="Van Velzen R."/>
            <person name="Holmer R."/>
            <person name="Bu F."/>
            <person name="Rutten L."/>
            <person name="Van Zeijl A."/>
            <person name="Liu W."/>
            <person name="Santuari L."/>
            <person name="Cao Q."/>
            <person name="Sharma T."/>
            <person name="Shen D."/>
            <person name="Roswanjaya Y."/>
            <person name="Wardhani T."/>
            <person name="Kalhor M.S."/>
            <person name="Jansen J."/>
            <person name="Van den Hoogen J."/>
            <person name="Gungor B."/>
            <person name="Hartog M."/>
            <person name="Hontelez J."/>
            <person name="Verver J."/>
            <person name="Yang W.-C."/>
            <person name="Schijlen E."/>
            <person name="Repin R."/>
            <person name="Schilthuizen M."/>
            <person name="Schranz E."/>
            <person name="Heidstra R."/>
            <person name="Miyata K."/>
            <person name="Fedorova E."/>
            <person name="Kohlen W."/>
            <person name="Bisseling T."/>
            <person name="Smit S."/>
            <person name="Geurts R."/>
        </authorList>
    </citation>
    <scope>NUCLEOTIDE SEQUENCE [LARGE SCALE GENOMIC DNA]</scope>
    <source>
        <strain evidence="4">cv. RG33-2</strain>
    </source>
</reference>
<dbReference type="Proteomes" id="UP000237000">
    <property type="component" value="Unassembled WGS sequence"/>
</dbReference>
<dbReference type="STRING" id="63057.A0A2P5FAQ9"/>
<comment type="caution">
    <text evidence="3">The sequence shown here is derived from an EMBL/GenBank/DDBJ whole genome shotgun (WGS) entry which is preliminary data.</text>
</comment>
<dbReference type="GO" id="GO:0005509">
    <property type="term" value="F:calcium ion binding"/>
    <property type="evidence" value="ECO:0007669"/>
    <property type="project" value="InterPro"/>
</dbReference>
<evidence type="ECO:0000256" key="1">
    <source>
        <dbReference type="SAM" id="MobiDB-lite"/>
    </source>
</evidence>
<dbReference type="InterPro" id="IPR011992">
    <property type="entry name" value="EF-hand-dom_pair"/>
</dbReference>